<dbReference type="SUPFAM" id="SSF53756">
    <property type="entry name" value="UDP-Glycosyltransferase/glycogen phosphorylase"/>
    <property type="match status" value="1"/>
</dbReference>
<accession>A0AAP5BGE1</accession>
<dbReference type="Pfam" id="PF13692">
    <property type="entry name" value="Glyco_trans_1_4"/>
    <property type="match status" value="1"/>
</dbReference>
<reference evidence="2" key="1">
    <citation type="submission" date="2022-06" db="EMBL/GenBank/DDBJ databases">
        <title>PHB producers.</title>
        <authorList>
            <person name="Besaury L."/>
        </authorList>
    </citation>
    <scope>NUCLEOTIDE SEQUENCE</scope>
    <source>
        <strain evidence="2 3">SEWS6</strain>
    </source>
</reference>
<dbReference type="EC" id="2.4.-.-" evidence="1"/>
<evidence type="ECO:0000313" key="2">
    <source>
        <dbReference type="EMBL" id="MDQ6411093.1"/>
    </source>
</evidence>
<sequence length="428" mass="47554">MDGAKISVLYLASRSPYPTVGGREKLVAQSIEFLARDFDLHLVVFCKYGESLDVTPYANIRCKSVTVFYLPKLLSIVWNIMTRGGYSLQENLFYSRESDFGLRAIANRRIDVVIADMLRTGQFCEDLKIPKVIDLDDLLSERYRKSLAGKKRHAIFGTFSEKIPAILSLVEPYLRVILLKKEAKNMGRREQEATVRFDAALLTSEWEAAKLRASSGKTEIFANPQATTIPAVCWRGTQPNAGEMNCFFIGNLKTAQNLAAVEYIVDEIFPLLRAKGNTPILHAVGTFDDRVEQIVALGNSVNLHGFVSDYIEIANSCQFAMMPMTGGTGVKTKILDIMALGMPIVTNSNGVEGLSVSNKNEIMIGDTPGELADYAQMLVNDKAITESLAKNARNYVAKFHEPGRLMDQYCDLIRGLADSRRGYVDDFA</sequence>
<dbReference type="EMBL" id="JAPKHW010000028">
    <property type="protein sequence ID" value="MCX4149276.1"/>
    <property type="molecule type" value="Genomic_DNA"/>
</dbReference>
<keyword evidence="1" id="KW-0808">Transferase</keyword>
<dbReference type="Proteomes" id="UP001242288">
    <property type="component" value="Unassembled WGS sequence"/>
</dbReference>
<dbReference type="EMBL" id="JAMXWF010000028">
    <property type="protein sequence ID" value="MDQ6411093.1"/>
    <property type="molecule type" value="Genomic_DNA"/>
</dbReference>
<dbReference type="Proteomes" id="UP001209412">
    <property type="component" value="Unassembled WGS sequence"/>
</dbReference>
<dbReference type="GO" id="GO:0016757">
    <property type="term" value="F:glycosyltransferase activity"/>
    <property type="evidence" value="ECO:0007669"/>
    <property type="project" value="UniProtKB-KW"/>
</dbReference>
<dbReference type="Gene3D" id="3.40.50.2000">
    <property type="entry name" value="Glycogen Phosphorylase B"/>
    <property type="match status" value="1"/>
</dbReference>
<organism evidence="2 4">
    <name type="scientific">Paraburkholderia madseniana</name>
    <dbReference type="NCBI Taxonomy" id="2599607"/>
    <lineage>
        <taxon>Bacteria</taxon>
        <taxon>Pseudomonadati</taxon>
        <taxon>Pseudomonadota</taxon>
        <taxon>Betaproteobacteria</taxon>
        <taxon>Burkholderiales</taxon>
        <taxon>Burkholderiaceae</taxon>
        <taxon>Paraburkholderia</taxon>
    </lineage>
</organism>
<proteinExistence type="predicted"/>
<name>A0AAP5BGE1_9BURK</name>
<evidence type="ECO:0000313" key="3">
    <source>
        <dbReference type="Proteomes" id="UP001209412"/>
    </source>
</evidence>
<dbReference type="AlphaFoldDB" id="A0AAP5BGE1"/>
<protein>
    <submittedName>
        <fullName evidence="1 2">Glycosyltransferase</fullName>
        <ecNumber evidence="1">2.4.-.-</ecNumber>
    </submittedName>
</protein>
<evidence type="ECO:0000313" key="4">
    <source>
        <dbReference type="Proteomes" id="UP001242288"/>
    </source>
</evidence>
<gene>
    <name evidence="2" type="ORF">NIE36_28375</name>
    <name evidence="1" type="ORF">OSB80_28445</name>
</gene>
<keyword evidence="1" id="KW-0328">Glycosyltransferase</keyword>
<keyword evidence="3" id="KW-1185">Reference proteome</keyword>
<dbReference type="RefSeq" id="WP_266260186.1">
    <property type="nucleotide sequence ID" value="NZ_JAMXWF010000028.1"/>
</dbReference>
<comment type="caution">
    <text evidence="2">The sequence shown here is derived from an EMBL/GenBank/DDBJ whole genome shotgun (WGS) entry which is preliminary data.</text>
</comment>
<evidence type="ECO:0000313" key="1">
    <source>
        <dbReference type="EMBL" id="MCX4149276.1"/>
    </source>
</evidence>